<dbReference type="EMBL" id="GBRH01269653">
    <property type="protein sequence ID" value="JAD28242.1"/>
    <property type="molecule type" value="Transcribed_RNA"/>
</dbReference>
<organism evidence="1">
    <name type="scientific">Arundo donax</name>
    <name type="common">Giant reed</name>
    <name type="synonym">Donax arundinaceus</name>
    <dbReference type="NCBI Taxonomy" id="35708"/>
    <lineage>
        <taxon>Eukaryota</taxon>
        <taxon>Viridiplantae</taxon>
        <taxon>Streptophyta</taxon>
        <taxon>Embryophyta</taxon>
        <taxon>Tracheophyta</taxon>
        <taxon>Spermatophyta</taxon>
        <taxon>Magnoliopsida</taxon>
        <taxon>Liliopsida</taxon>
        <taxon>Poales</taxon>
        <taxon>Poaceae</taxon>
        <taxon>PACMAD clade</taxon>
        <taxon>Arundinoideae</taxon>
        <taxon>Arundineae</taxon>
        <taxon>Arundo</taxon>
    </lineage>
</organism>
<accession>A0A0A8Z051</accession>
<evidence type="ECO:0000313" key="1">
    <source>
        <dbReference type="EMBL" id="JAD28242.1"/>
    </source>
</evidence>
<name>A0A0A8Z051_ARUDO</name>
<reference evidence="1" key="1">
    <citation type="submission" date="2014-09" db="EMBL/GenBank/DDBJ databases">
        <authorList>
            <person name="Magalhaes I.L.F."/>
            <person name="Oliveira U."/>
            <person name="Santos F.R."/>
            <person name="Vidigal T.H.D.A."/>
            <person name="Brescovit A.D."/>
            <person name="Santos A.J."/>
        </authorList>
    </citation>
    <scope>NUCLEOTIDE SEQUENCE</scope>
    <source>
        <tissue evidence="1">Shoot tissue taken approximately 20 cm above the soil surface</tissue>
    </source>
</reference>
<proteinExistence type="predicted"/>
<reference evidence="1" key="2">
    <citation type="journal article" date="2015" name="Data Brief">
        <title>Shoot transcriptome of the giant reed, Arundo donax.</title>
        <authorList>
            <person name="Barrero R.A."/>
            <person name="Guerrero F.D."/>
            <person name="Moolhuijzen P."/>
            <person name="Goolsby J.A."/>
            <person name="Tidwell J."/>
            <person name="Bellgard S.E."/>
            <person name="Bellgard M.I."/>
        </authorList>
    </citation>
    <scope>NUCLEOTIDE SEQUENCE</scope>
    <source>
        <tissue evidence="1">Shoot tissue taken approximately 20 cm above the soil surface</tissue>
    </source>
</reference>
<sequence length="20" mass="2421">MHACLNLMGRLPMLRFTRIF</sequence>
<dbReference type="AlphaFoldDB" id="A0A0A8Z051"/>
<protein>
    <submittedName>
        <fullName evidence="1">Uncharacterized protein</fullName>
    </submittedName>
</protein>